<comment type="cofactor">
    <cofactor evidence="1 8">
        <name>heme</name>
        <dbReference type="ChEBI" id="CHEBI:30413"/>
    </cofactor>
</comment>
<evidence type="ECO:0000256" key="1">
    <source>
        <dbReference type="ARBA" id="ARBA00001971"/>
    </source>
</evidence>
<dbReference type="PRINTS" id="PR00463">
    <property type="entry name" value="EP450I"/>
</dbReference>
<dbReference type="PROSITE" id="PS00086">
    <property type="entry name" value="CYTOCHROME_P450"/>
    <property type="match status" value="1"/>
</dbReference>
<keyword evidence="12" id="KW-1185">Reference proteome</keyword>
<dbReference type="EMBL" id="ML978126">
    <property type="protein sequence ID" value="KAF2099031.1"/>
    <property type="molecule type" value="Genomic_DNA"/>
</dbReference>
<keyword evidence="7 9" id="KW-0503">Monooxygenase</keyword>
<gene>
    <name evidence="11" type="ORF">NA57DRAFT_56659</name>
</gene>
<dbReference type="InterPro" id="IPR001128">
    <property type="entry name" value="Cyt_P450"/>
</dbReference>
<name>A0A9P4IJ03_9PEZI</name>
<dbReference type="Pfam" id="PF00067">
    <property type="entry name" value="p450"/>
    <property type="match status" value="2"/>
</dbReference>
<reference evidence="11" key="1">
    <citation type="journal article" date="2020" name="Stud. Mycol.">
        <title>101 Dothideomycetes genomes: a test case for predicting lifestyles and emergence of pathogens.</title>
        <authorList>
            <person name="Haridas S."/>
            <person name="Albert R."/>
            <person name="Binder M."/>
            <person name="Bloem J."/>
            <person name="Labutti K."/>
            <person name="Salamov A."/>
            <person name="Andreopoulos B."/>
            <person name="Baker S."/>
            <person name="Barry K."/>
            <person name="Bills G."/>
            <person name="Bluhm B."/>
            <person name="Cannon C."/>
            <person name="Castanera R."/>
            <person name="Culley D."/>
            <person name="Daum C."/>
            <person name="Ezra D."/>
            <person name="Gonzalez J."/>
            <person name="Henrissat B."/>
            <person name="Kuo A."/>
            <person name="Liang C."/>
            <person name="Lipzen A."/>
            <person name="Lutzoni F."/>
            <person name="Magnuson J."/>
            <person name="Mondo S."/>
            <person name="Nolan M."/>
            <person name="Ohm R."/>
            <person name="Pangilinan J."/>
            <person name="Park H.-J."/>
            <person name="Ramirez L."/>
            <person name="Alfaro M."/>
            <person name="Sun H."/>
            <person name="Tritt A."/>
            <person name="Yoshinaga Y."/>
            <person name="Zwiers L.-H."/>
            <person name="Turgeon B."/>
            <person name="Goodwin S."/>
            <person name="Spatafora J."/>
            <person name="Crous P."/>
            <person name="Grigoriev I."/>
        </authorList>
    </citation>
    <scope>NUCLEOTIDE SEQUENCE</scope>
    <source>
        <strain evidence="11">CBS 133067</strain>
    </source>
</reference>
<evidence type="ECO:0000256" key="4">
    <source>
        <dbReference type="ARBA" id="ARBA00022723"/>
    </source>
</evidence>
<dbReference type="GO" id="GO:0016705">
    <property type="term" value="F:oxidoreductase activity, acting on paired donors, with incorporation or reduction of molecular oxygen"/>
    <property type="evidence" value="ECO:0007669"/>
    <property type="project" value="InterPro"/>
</dbReference>
<evidence type="ECO:0000313" key="12">
    <source>
        <dbReference type="Proteomes" id="UP000799772"/>
    </source>
</evidence>
<evidence type="ECO:0000256" key="2">
    <source>
        <dbReference type="ARBA" id="ARBA00010617"/>
    </source>
</evidence>
<dbReference type="OrthoDB" id="1470350at2759"/>
<dbReference type="InterPro" id="IPR002401">
    <property type="entry name" value="Cyt_P450_E_grp-I"/>
</dbReference>
<feature type="binding site" description="axial binding residue" evidence="8">
    <location>
        <position position="398"/>
    </location>
    <ligand>
        <name>heme</name>
        <dbReference type="ChEBI" id="CHEBI:30413"/>
    </ligand>
    <ligandPart>
        <name>Fe</name>
        <dbReference type="ChEBI" id="CHEBI:18248"/>
    </ligandPart>
</feature>
<evidence type="ECO:0000256" key="6">
    <source>
        <dbReference type="ARBA" id="ARBA00023004"/>
    </source>
</evidence>
<keyword evidence="10" id="KW-0732">Signal</keyword>
<dbReference type="Proteomes" id="UP000799772">
    <property type="component" value="Unassembled WGS sequence"/>
</dbReference>
<accession>A0A9P4IJ03</accession>
<evidence type="ECO:0000256" key="9">
    <source>
        <dbReference type="RuleBase" id="RU000461"/>
    </source>
</evidence>
<dbReference type="GO" id="GO:0005506">
    <property type="term" value="F:iron ion binding"/>
    <property type="evidence" value="ECO:0007669"/>
    <property type="project" value="InterPro"/>
</dbReference>
<keyword evidence="3 8" id="KW-0349">Heme</keyword>
<dbReference type="PRINTS" id="PR00385">
    <property type="entry name" value="P450"/>
</dbReference>
<dbReference type="GO" id="GO:0020037">
    <property type="term" value="F:heme binding"/>
    <property type="evidence" value="ECO:0007669"/>
    <property type="project" value="InterPro"/>
</dbReference>
<proteinExistence type="inferred from homology"/>
<keyword evidence="6 8" id="KW-0408">Iron</keyword>
<comment type="caution">
    <text evidence="11">The sequence shown here is derived from an EMBL/GenBank/DDBJ whole genome shotgun (WGS) entry which is preliminary data.</text>
</comment>
<dbReference type="PANTHER" id="PTHR46300:SF1">
    <property type="entry name" value="P450, PUTATIVE (EUROFUNG)-RELATED"/>
    <property type="match status" value="1"/>
</dbReference>
<dbReference type="SUPFAM" id="SSF48264">
    <property type="entry name" value="Cytochrome P450"/>
    <property type="match status" value="1"/>
</dbReference>
<keyword evidence="5 9" id="KW-0560">Oxidoreductase</keyword>
<evidence type="ECO:0000256" key="3">
    <source>
        <dbReference type="ARBA" id="ARBA00022617"/>
    </source>
</evidence>
<organism evidence="11 12">
    <name type="scientific">Rhizodiscina lignyota</name>
    <dbReference type="NCBI Taxonomy" id="1504668"/>
    <lineage>
        <taxon>Eukaryota</taxon>
        <taxon>Fungi</taxon>
        <taxon>Dikarya</taxon>
        <taxon>Ascomycota</taxon>
        <taxon>Pezizomycotina</taxon>
        <taxon>Dothideomycetes</taxon>
        <taxon>Pleosporomycetidae</taxon>
        <taxon>Aulographales</taxon>
        <taxon>Rhizodiscinaceae</taxon>
        <taxon>Rhizodiscina</taxon>
    </lineage>
</organism>
<protein>
    <submittedName>
        <fullName evidence="11">O-methylsterigmatocystin oxidoreductase</fullName>
    </submittedName>
</protein>
<evidence type="ECO:0000256" key="8">
    <source>
        <dbReference type="PIRSR" id="PIRSR602401-1"/>
    </source>
</evidence>
<keyword evidence="4 8" id="KW-0479">Metal-binding</keyword>
<feature type="signal peptide" evidence="10">
    <location>
        <begin position="1"/>
        <end position="18"/>
    </location>
</feature>
<dbReference type="InterPro" id="IPR050364">
    <property type="entry name" value="Cytochrome_P450_fung"/>
</dbReference>
<dbReference type="GO" id="GO:0004497">
    <property type="term" value="F:monooxygenase activity"/>
    <property type="evidence" value="ECO:0007669"/>
    <property type="project" value="UniProtKB-KW"/>
</dbReference>
<dbReference type="PANTHER" id="PTHR46300">
    <property type="entry name" value="P450, PUTATIVE (EUROFUNG)-RELATED-RELATED"/>
    <property type="match status" value="1"/>
</dbReference>
<dbReference type="AlphaFoldDB" id="A0A9P4IJ03"/>
<sequence length="467" mass="53285">MLAIGLLLSLIVLIAVRLHERRRDHRLPPGPRRLPLIGNLHQAPIDFPFLTYARWTQQYGPIYSVQFGKDTIVVLGTPDAAEGVLNKRSTIYSNRPRLVMAGECLTKGMHTLLRQYDPKLRLIQRMVGRAVNESASQEYRPQQDLESKQLMKELLLTGDFDTSFKRYAASAIYSVMYGFRVTSPHDKSFVENYEVLGNQVKALRVGHWIVDAIPILNYLPPFLAPWKRTAERYYEMESRLYAKDLDHGLQAREENIAQKLSTSNAALETTAGQLNWAVLAALNHPEKTRAAQAELDSVVGVQRLPGFEDRERLPYVNAFIMEIMRWRHITPAGVPHAAAEDDEYLGYRIPKGAIVIGNLWSINMDVSIYGDPQNFRPERWLENPKLPQHPWGFGRRICPGRHIAVNSLFIAIARMLWAFDIEPAYVDGVRQEVDDMEMTSELTSKPKPFSVAFKPRGRRAVSLIEED</sequence>
<dbReference type="Gene3D" id="1.10.630.10">
    <property type="entry name" value="Cytochrome P450"/>
    <property type="match status" value="1"/>
</dbReference>
<dbReference type="CDD" id="cd11065">
    <property type="entry name" value="CYP64-like"/>
    <property type="match status" value="1"/>
</dbReference>
<evidence type="ECO:0000256" key="5">
    <source>
        <dbReference type="ARBA" id="ARBA00023002"/>
    </source>
</evidence>
<feature type="chain" id="PRO_5040123587" evidence="10">
    <location>
        <begin position="19"/>
        <end position="467"/>
    </location>
</feature>
<evidence type="ECO:0000256" key="10">
    <source>
        <dbReference type="SAM" id="SignalP"/>
    </source>
</evidence>
<evidence type="ECO:0000256" key="7">
    <source>
        <dbReference type="ARBA" id="ARBA00023033"/>
    </source>
</evidence>
<dbReference type="InterPro" id="IPR036396">
    <property type="entry name" value="Cyt_P450_sf"/>
</dbReference>
<evidence type="ECO:0000313" key="11">
    <source>
        <dbReference type="EMBL" id="KAF2099031.1"/>
    </source>
</evidence>
<comment type="similarity">
    <text evidence="2 9">Belongs to the cytochrome P450 family.</text>
</comment>
<dbReference type="InterPro" id="IPR017972">
    <property type="entry name" value="Cyt_P450_CS"/>
</dbReference>